<feature type="non-terminal residue" evidence="2">
    <location>
        <position position="59"/>
    </location>
</feature>
<keyword evidence="3" id="KW-1185">Reference proteome</keyword>
<reference evidence="2 3" key="1">
    <citation type="submission" date="2024-02" db="EMBL/GenBank/DDBJ databases">
        <authorList>
            <person name="Chen Y."/>
            <person name="Shah S."/>
            <person name="Dougan E. K."/>
            <person name="Thang M."/>
            <person name="Chan C."/>
        </authorList>
    </citation>
    <scope>NUCLEOTIDE SEQUENCE [LARGE SCALE GENOMIC DNA]</scope>
</reference>
<dbReference type="Proteomes" id="UP001642484">
    <property type="component" value="Unassembled WGS sequence"/>
</dbReference>
<dbReference type="EMBL" id="CAXAMN010009302">
    <property type="protein sequence ID" value="CAK9028233.1"/>
    <property type="molecule type" value="Genomic_DNA"/>
</dbReference>
<organism evidence="2 3">
    <name type="scientific">Durusdinium trenchii</name>
    <dbReference type="NCBI Taxonomy" id="1381693"/>
    <lineage>
        <taxon>Eukaryota</taxon>
        <taxon>Sar</taxon>
        <taxon>Alveolata</taxon>
        <taxon>Dinophyceae</taxon>
        <taxon>Suessiales</taxon>
        <taxon>Symbiodiniaceae</taxon>
        <taxon>Durusdinium</taxon>
    </lineage>
</organism>
<evidence type="ECO:0000256" key="1">
    <source>
        <dbReference type="SAM" id="MobiDB-lite"/>
    </source>
</evidence>
<sequence length="59" mass="6337">ARRWQRVGAAGDARGLQQLPRPTQCPRDGNHAGAGNDGGAREEAEPGHHAGERVRERAE</sequence>
<evidence type="ECO:0000313" key="2">
    <source>
        <dbReference type="EMBL" id="CAK9028233.1"/>
    </source>
</evidence>
<feature type="region of interest" description="Disordered" evidence="1">
    <location>
        <begin position="1"/>
        <end position="59"/>
    </location>
</feature>
<proteinExistence type="predicted"/>
<protein>
    <submittedName>
        <fullName evidence="2">Uncharacterized protein</fullName>
    </submittedName>
</protein>
<accession>A0ABP0KPX8</accession>
<feature type="compositionally biased region" description="Basic and acidic residues" evidence="1">
    <location>
        <begin position="39"/>
        <end position="59"/>
    </location>
</feature>
<comment type="caution">
    <text evidence="2">The sequence shown here is derived from an EMBL/GenBank/DDBJ whole genome shotgun (WGS) entry which is preliminary data.</text>
</comment>
<name>A0ABP0KPX8_9DINO</name>
<evidence type="ECO:0000313" key="3">
    <source>
        <dbReference type="Proteomes" id="UP001642484"/>
    </source>
</evidence>
<feature type="non-terminal residue" evidence="2">
    <location>
        <position position="1"/>
    </location>
</feature>
<gene>
    <name evidence="2" type="ORF">CCMP2556_LOCUS17031</name>
</gene>